<feature type="domain" description="EF-hand" evidence="5">
    <location>
        <begin position="334"/>
        <end position="369"/>
    </location>
</feature>
<dbReference type="InterPro" id="IPR039647">
    <property type="entry name" value="EF_hand_pair_protein_CML-like"/>
</dbReference>
<feature type="region of interest" description="Disordered" evidence="4">
    <location>
        <begin position="83"/>
        <end position="112"/>
    </location>
</feature>
<dbReference type="InterPro" id="IPR018247">
    <property type="entry name" value="EF_Hand_1_Ca_BS"/>
</dbReference>
<dbReference type="eggNOG" id="ENOG502RXKX">
    <property type="taxonomic scope" value="Eukaryota"/>
</dbReference>
<keyword evidence="3" id="KW-0106">Calcium</keyword>
<dbReference type="RefSeq" id="XP_008869310.1">
    <property type="nucleotide sequence ID" value="XM_008871088.1"/>
</dbReference>
<feature type="domain" description="EF-hand" evidence="5">
    <location>
        <begin position="296"/>
        <end position="331"/>
    </location>
</feature>
<feature type="domain" description="EF-hand" evidence="5">
    <location>
        <begin position="172"/>
        <end position="207"/>
    </location>
</feature>
<sequence length="645" mass="72703">MAAQGATHLRCPRDLHEKVVTRTLLDIPSPKLRKRVHVGCTNLYLTKAASAPTLHPTTLLDEKIDINKLSTLSIVHQTNKVVESPAASKPLQLSPVTSPPRPHTSHEMLKPSKDPSLVLDQVISMRRGSVNGEAFSSGRSDVLDAFQLEKDNPVTKAMFVKNRDKIRDRVATKFGSMRAMFRAFDNEGSGGISLEQFHKSIGALGLDISEADQVLLYKMVDTNGNNSIDFKEFSAMFESEPMRNSFVDTGNSAESLKARIPLKVSPRTKCRIEAFQLELSQKLLTKQVSQQVAYGSNSKVLLNAFRHMDTNGDGSLSYDELKNALGPQMLDLEVDPTELQAMLTTIDSDKNGYISYKEFIKFFSLKPDVDQDDIFHIGRQRELELLASNATRDANDPPPHFVNFDEDRKQLEPITSPRHMRTFENEPGCIQEQLSRRTRDLLSVQAPKQDSAFDIAPHKFPGDLDGFFASLAPLSVSKGKHNTPIEWSRIGVGGNGVNTKSALYMPDTQRFVTTTNEQYSPMHGRRPRMGIPQQDLEKKAMRIKSRYEKTSQNLSRIEHNKEQRKLQSQWEEKSRLRAKSKQRHSYSDAIIKTEDKLFEHKNKMAKKPGGASFHRMWAGSLESQFNSQPWGLSKEESSHENNDAK</sequence>
<evidence type="ECO:0000256" key="1">
    <source>
        <dbReference type="ARBA" id="ARBA00022723"/>
    </source>
</evidence>
<keyword evidence="1" id="KW-0479">Metal-binding</keyword>
<name>A0A024U907_9STRA</name>
<feature type="region of interest" description="Disordered" evidence="4">
    <location>
        <begin position="547"/>
        <end position="588"/>
    </location>
</feature>
<protein>
    <recommendedName>
        <fullName evidence="5">EF-hand domain-containing protein</fullName>
    </recommendedName>
</protein>
<evidence type="ECO:0000259" key="5">
    <source>
        <dbReference type="PROSITE" id="PS50222"/>
    </source>
</evidence>
<accession>A0A024U907</accession>
<dbReference type="EMBL" id="KI913961">
    <property type="protein sequence ID" value="ETW02705.1"/>
    <property type="molecule type" value="Genomic_DNA"/>
</dbReference>
<organism evidence="6">
    <name type="scientific">Aphanomyces invadans</name>
    <dbReference type="NCBI Taxonomy" id="157072"/>
    <lineage>
        <taxon>Eukaryota</taxon>
        <taxon>Sar</taxon>
        <taxon>Stramenopiles</taxon>
        <taxon>Oomycota</taxon>
        <taxon>Saprolegniomycetes</taxon>
        <taxon>Saprolegniales</taxon>
        <taxon>Verrucalvaceae</taxon>
        <taxon>Aphanomyces</taxon>
    </lineage>
</organism>
<evidence type="ECO:0000256" key="4">
    <source>
        <dbReference type="SAM" id="MobiDB-lite"/>
    </source>
</evidence>
<feature type="domain" description="EF-hand" evidence="5">
    <location>
        <begin position="208"/>
        <end position="243"/>
    </location>
</feature>
<evidence type="ECO:0000256" key="3">
    <source>
        <dbReference type="ARBA" id="ARBA00022837"/>
    </source>
</evidence>
<dbReference type="Gene3D" id="1.10.238.10">
    <property type="entry name" value="EF-hand"/>
    <property type="match status" value="2"/>
</dbReference>
<dbReference type="InterPro" id="IPR002048">
    <property type="entry name" value="EF_hand_dom"/>
</dbReference>
<dbReference type="STRING" id="157072.A0A024U907"/>
<dbReference type="PROSITE" id="PS00018">
    <property type="entry name" value="EF_HAND_1"/>
    <property type="match status" value="3"/>
</dbReference>
<dbReference type="OrthoDB" id="71270at2759"/>
<dbReference type="GeneID" id="20083194"/>
<dbReference type="GO" id="GO:0005509">
    <property type="term" value="F:calcium ion binding"/>
    <property type="evidence" value="ECO:0007669"/>
    <property type="project" value="InterPro"/>
</dbReference>
<gene>
    <name evidence="6" type="ORF">H310_06144</name>
</gene>
<dbReference type="SUPFAM" id="SSF47473">
    <property type="entry name" value="EF-hand"/>
    <property type="match status" value="1"/>
</dbReference>
<dbReference type="PROSITE" id="PS50222">
    <property type="entry name" value="EF_HAND_2"/>
    <property type="match status" value="4"/>
</dbReference>
<dbReference type="CDD" id="cd00051">
    <property type="entry name" value="EFh"/>
    <property type="match status" value="1"/>
</dbReference>
<proteinExistence type="predicted"/>
<dbReference type="SMART" id="SM00054">
    <property type="entry name" value="EFh"/>
    <property type="match status" value="4"/>
</dbReference>
<dbReference type="AlphaFoldDB" id="A0A024U907"/>
<keyword evidence="2" id="KW-0677">Repeat</keyword>
<feature type="compositionally biased region" description="Basic and acidic residues" evidence="4">
    <location>
        <begin position="556"/>
        <end position="575"/>
    </location>
</feature>
<evidence type="ECO:0000313" key="6">
    <source>
        <dbReference type="EMBL" id="ETW02705.1"/>
    </source>
</evidence>
<dbReference type="Pfam" id="PF13499">
    <property type="entry name" value="EF-hand_7"/>
    <property type="match status" value="2"/>
</dbReference>
<feature type="region of interest" description="Disordered" evidence="4">
    <location>
        <begin position="624"/>
        <end position="645"/>
    </location>
</feature>
<feature type="compositionally biased region" description="Basic and acidic residues" evidence="4">
    <location>
        <begin position="633"/>
        <end position="645"/>
    </location>
</feature>
<dbReference type="PANTHER" id="PTHR10891">
    <property type="entry name" value="EF-HAND CALCIUM-BINDING DOMAIN CONTAINING PROTEIN"/>
    <property type="match status" value="1"/>
</dbReference>
<evidence type="ECO:0000256" key="2">
    <source>
        <dbReference type="ARBA" id="ARBA00022737"/>
    </source>
</evidence>
<reference evidence="6" key="1">
    <citation type="submission" date="2013-12" db="EMBL/GenBank/DDBJ databases">
        <title>The Genome Sequence of Aphanomyces invadans NJM9701.</title>
        <authorList>
            <consortium name="The Broad Institute Genomics Platform"/>
            <person name="Russ C."/>
            <person name="Tyler B."/>
            <person name="van West P."/>
            <person name="Dieguez-Uribeondo J."/>
            <person name="Young S.K."/>
            <person name="Zeng Q."/>
            <person name="Gargeya S."/>
            <person name="Fitzgerald M."/>
            <person name="Abouelleil A."/>
            <person name="Alvarado L."/>
            <person name="Chapman S.B."/>
            <person name="Gainer-Dewar J."/>
            <person name="Goldberg J."/>
            <person name="Griggs A."/>
            <person name="Gujja S."/>
            <person name="Hansen M."/>
            <person name="Howarth C."/>
            <person name="Imamovic A."/>
            <person name="Ireland A."/>
            <person name="Larimer J."/>
            <person name="McCowan C."/>
            <person name="Murphy C."/>
            <person name="Pearson M."/>
            <person name="Poon T.W."/>
            <person name="Priest M."/>
            <person name="Roberts A."/>
            <person name="Saif S."/>
            <person name="Shea T."/>
            <person name="Sykes S."/>
            <person name="Wortman J."/>
            <person name="Nusbaum C."/>
            <person name="Birren B."/>
        </authorList>
    </citation>
    <scope>NUCLEOTIDE SEQUENCE [LARGE SCALE GENOMIC DNA]</scope>
    <source>
        <strain evidence="6">NJM9701</strain>
    </source>
</reference>
<dbReference type="InterPro" id="IPR011992">
    <property type="entry name" value="EF-hand-dom_pair"/>
</dbReference>
<dbReference type="VEuPathDB" id="FungiDB:H310_06144"/>